<dbReference type="Proteomes" id="UP001234297">
    <property type="component" value="Chromosome 6"/>
</dbReference>
<gene>
    <name evidence="1" type="ORF">MRB53_021569</name>
</gene>
<organism evidence="1 2">
    <name type="scientific">Persea americana</name>
    <name type="common">Avocado</name>
    <dbReference type="NCBI Taxonomy" id="3435"/>
    <lineage>
        <taxon>Eukaryota</taxon>
        <taxon>Viridiplantae</taxon>
        <taxon>Streptophyta</taxon>
        <taxon>Embryophyta</taxon>
        <taxon>Tracheophyta</taxon>
        <taxon>Spermatophyta</taxon>
        <taxon>Magnoliopsida</taxon>
        <taxon>Magnoliidae</taxon>
        <taxon>Laurales</taxon>
        <taxon>Lauraceae</taxon>
        <taxon>Persea</taxon>
    </lineage>
</organism>
<reference evidence="1 2" key="1">
    <citation type="journal article" date="2022" name="Hortic Res">
        <title>A haplotype resolved chromosomal level avocado genome allows analysis of novel avocado genes.</title>
        <authorList>
            <person name="Nath O."/>
            <person name="Fletcher S.J."/>
            <person name="Hayward A."/>
            <person name="Shaw L.M."/>
            <person name="Masouleh A.K."/>
            <person name="Furtado A."/>
            <person name="Henry R.J."/>
            <person name="Mitter N."/>
        </authorList>
    </citation>
    <scope>NUCLEOTIDE SEQUENCE [LARGE SCALE GENOMIC DNA]</scope>
    <source>
        <strain evidence="2">cv. Hass</strain>
    </source>
</reference>
<keyword evidence="2" id="KW-1185">Reference proteome</keyword>
<evidence type="ECO:0000313" key="1">
    <source>
        <dbReference type="EMBL" id="KAJ8628262.1"/>
    </source>
</evidence>
<sequence>MEGREIGQHPQRFRHGRSYVHPIQIEFPQPRKIPDYIPKIRTKETKWFENIEDTGKIQRLQTLDERKFDWDEAYEVRIGEIEVCRG</sequence>
<dbReference type="EMBL" id="CM056814">
    <property type="protein sequence ID" value="KAJ8628262.1"/>
    <property type="molecule type" value="Genomic_DNA"/>
</dbReference>
<accession>A0ACC2L5A2</accession>
<name>A0ACC2L5A2_PERAE</name>
<comment type="caution">
    <text evidence="1">The sequence shown here is derived from an EMBL/GenBank/DDBJ whole genome shotgun (WGS) entry which is preliminary data.</text>
</comment>
<protein>
    <submittedName>
        <fullName evidence="1">Uncharacterized protein</fullName>
    </submittedName>
</protein>
<evidence type="ECO:0000313" key="2">
    <source>
        <dbReference type="Proteomes" id="UP001234297"/>
    </source>
</evidence>
<proteinExistence type="predicted"/>